<accession>A0AAP0I2T9</accession>
<keyword evidence="1" id="KW-1133">Transmembrane helix</keyword>
<evidence type="ECO:0008006" key="4">
    <source>
        <dbReference type="Google" id="ProtNLM"/>
    </source>
</evidence>
<keyword evidence="3" id="KW-1185">Reference proteome</keyword>
<dbReference type="EMBL" id="JBBNAG010000009">
    <property type="protein sequence ID" value="KAK9105749.1"/>
    <property type="molecule type" value="Genomic_DNA"/>
</dbReference>
<protein>
    <recommendedName>
        <fullName evidence="4">Transmembrane protein</fullName>
    </recommendedName>
</protein>
<dbReference type="AlphaFoldDB" id="A0AAP0I2T9"/>
<organism evidence="2 3">
    <name type="scientific">Stephania cephalantha</name>
    <dbReference type="NCBI Taxonomy" id="152367"/>
    <lineage>
        <taxon>Eukaryota</taxon>
        <taxon>Viridiplantae</taxon>
        <taxon>Streptophyta</taxon>
        <taxon>Embryophyta</taxon>
        <taxon>Tracheophyta</taxon>
        <taxon>Spermatophyta</taxon>
        <taxon>Magnoliopsida</taxon>
        <taxon>Ranunculales</taxon>
        <taxon>Menispermaceae</taxon>
        <taxon>Menispermoideae</taxon>
        <taxon>Cissampelideae</taxon>
        <taxon>Stephania</taxon>
    </lineage>
</organism>
<proteinExistence type="predicted"/>
<evidence type="ECO:0000313" key="3">
    <source>
        <dbReference type="Proteomes" id="UP001419268"/>
    </source>
</evidence>
<comment type="caution">
    <text evidence="2">The sequence shown here is derived from an EMBL/GenBank/DDBJ whole genome shotgun (WGS) entry which is preliminary data.</text>
</comment>
<sequence length="142" mass="16670">MLSHLQSDFSLINRYVSQLITILYVSQLITILYVKILKKIVLSLQCQNHYKEVSQHPIKLLEMQTVWNWQRQEGEGNFSILDVGFIKQIGVQVSYSLHLLFHPLRQYHLQIAYTMGKVWGKENVHRPRKVCNQQLMGVPSHV</sequence>
<gene>
    <name evidence="2" type="ORF">Scep_022593</name>
</gene>
<dbReference type="Proteomes" id="UP001419268">
    <property type="component" value="Unassembled WGS sequence"/>
</dbReference>
<feature type="transmembrane region" description="Helical" evidence="1">
    <location>
        <begin position="15"/>
        <end position="34"/>
    </location>
</feature>
<name>A0AAP0I2T9_9MAGN</name>
<reference evidence="2 3" key="1">
    <citation type="submission" date="2024-01" db="EMBL/GenBank/DDBJ databases">
        <title>Genome assemblies of Stephania.</title>
        <authorList>
            <person name="Yang L."/>
        </authorList>
    </citation>
    <scope>NUCLEOTIDE SEQUENCE [LARGE SCALE GENOMIC DNA]</scope>
    <source>
        <strain evidence="2">JXDWG</strain>
        <tissue evidence="2">Leaf</tissue>
    </source>
</reference>
<evidence type="ECO:0000256" key="1">
    <source>
        <dbReference type="SAM" id="Phobius"/>
    </source>
</evidence>
<keyword evidence="1" id="KW-0472">Membrane</keyword>
<keyword evidence="1" id="KW-0812">Transmembrane</keyword>
<evidence type="ECO:0000313" key="2">
    <source>
        <dbReference type="EMBL" id="KAK9105749.1"/>
    </source>
</evidence>